<keyword evidence="5" id="KW-1185">Reference proteome</keyword>
<feature type="region of interest" description="Disordered" evidence="1">
    <location>
        <begin position="1"/>
        <end position="29"/>
    </location>
</feature>
<reference evidence="4" key="1">
    <citation type="submission" date="2022-11" db="EMBL/GenBank/DDBJ databases">
        <title>Centuries of genome instability and evolution in soft-shell clam transmissible cancer (bioRxiv).</title>
        <authorList>
            <person name="Hart S.F.M."/>
            <person name="Yonemitsu M.A."/>
            <person name="Giersch R.M."/>
            <person name="Beal B.F."/>
            <person name="Arriagada G."/>
            <person name="Davis B.W."/>
            <person name="Ostrander E.A."/>
            <person name="Goff S.P."/>
            <person name="Metzger M.J."/>
        </authorList>
    </citation>
    <scope>NUCLEOTIDE SEQUENCE</scope>
    <source>
        <strain evidence="4">MELC-2E11</strain>
        <tissue evidence="4">Siphon/mantle</tissue>
    </source>
</reference>
<evidence type="ECO:0000313" key="5">
    <source>
        <dbReference type="Proteomes" id="UP001164746"/>
    </source>
</evidence>
<dbReference type="PANTHER" id="PTHR11733:SF195">
    <property type="entry name" value="ENDOTHELIN-CONVERTING ENZYME-LIKE 1"/>
    <property type="match status" value="1"/>
</dbReference>
<gene>
    <name evidence="4" type="ORF">MAR_010396</name>
</gene>
<feature type="domain" description="Peptidase M13 N-terminal" evidence="3">
    <location>
        <begin position="155"/>
        <end position="388"/>
    </location>
</feature>
<feature type="transmembrane region" description="Helical" evidence="2">
    <location>
        <begin position="88"/>
        <end position="109"/>
    </location>
</feature>
<evidence type="ECO:0000313" key="4">
    <source>
        <dbReference type="EMBL" id="WAR03838.1"/>
    </source>
</evidence>
<name>A0ABY7E1F4_MYAAR</name>
<dbReference type="EMBL" id="CP111015">
    <property type="protein sequence ID" value="WAR03838.1"/>
    <property type="molecule type" value="Genomic_DNA"/>
</dbReference>
<dbReference type="Gene3D" id="1.10.1380.10">
    <property type="entry name" value="Neutral endopeptidase , domain2"/>
    <property type="match status" value="2"/>
</dbReference>
<dbReference type="Gene3D" id="3.40.390.10">
    <property type="entry name" value="Collagenase (Catalytic Domain)"/>
    <property type="match status" value="1"/>
</dbReference>
<keyword evidence="2" id="KW-1133">Transmembrane helix</keyword>
<feature type="compositionally biased region" description="Polar residues" evidence="1">
    <location>
        <begin position="12"/>
        <end position="29"/>
    </location>
</feature>
<evidence type="ECO:0000259" key="3">
    <source>
        <dbReference type="Pfam" id="PF05649"/>
    </source>
</evidence>
<accession>A0ABY7E1F4</accession>
<keyword evidence="2" id="KW-0472">Membrane</keyword>
<dbReference type="PROSITE" id="PS51885">
    <property type="entry name" value="NEPRILYSIN"/>
    <property type="match status" value="1"/>
</dbReference>
<evidence type="ECO:0000256" key="1">
    <source>
        <dbReference type="SAM" id="MobiDB-lite"/>
    </source>
</evidence>
<proteinExistence type="predicted"/>
<feature type="domain" description="Peptidase M13 N-terminal" evidence="3">
    <location>
        <begin position="605"/>
        <end position="681"/>
    </location>
</feature>
<dbReference type="Proteomes" id="UP001164746">
    <property type="component" value="Chromosome 4"/>
</dbReference>
<dbReference type="InterPro" id="IPR042089">
    <property type="entry name" value="Peptidase_M13_dom_2"/>
</dbReference>
<dbReference type="InterPro" id="IPR024079">
    <property type="entry name" value="MetalloPept_cat_dom_sf"/>
</dbReference>
<sequence length="712" mass="80942">MSKSAKPPLQRGVQSLKFTKTDPSSPTTGTAVRFSTANSGLGFSNPNFADPTGNPVAMADNYKEFDGDTAPIIPEIKISSYSFRVREIILAVVSLVAFITCLVLIALVATNGKNAQANTSGVAATQTALRTLCTDPSCLKAASWAVSNMNTSVNPCDDFFEYACGNYQTQNPLDPDVRQRTIFWNMYYENEDKLRSLLEVAPARTSSWSSEKKLKDFFMSCIDDYGKMKAGGRTFIEKIVVPMGGWDVLNTFNADTFDLNSALQKTSVDFWTAALFTFRVTTDRYDRTRRVDMSGMGMSWTYYTRPTTEQIRRDYKKFMRTVGQLLARDSGLTLDRDVVANKLDTFVNDAFDIEFQLANITANTVPTEDPHNHDRRVSLTDLTQQTNNVVRRKVAHLDDTLHVARITQSQKPLLTRRVSDNSALSCILPADTLMEGHNLNFTHLDVDFVSFFRYIFGPENVNGGTRVVVKEDDWVRRMLQMVADLPATDKNSRDFFVDQFGVYSFLGTNKHCFSLADKKFPDALGALFVKDHFVEENRLKVTFGMQTYSWVMKYALLCLPTGLRFTMSIGVCYLSNDVSSILYGYTCSRHTTIGCHGNYHACRFRKLSNYLIWRLARRYAQEISYEYTHANRIFYEEVWGWNSFYGDWHHCFWHASHALGDALGALYAKQHFKDKNKSKVATALCISMRDLINSDHKEPSYQREHLSKYLLQ</sequence>
<organism evidence="4 5">
    <name type="scientific">Mya arenaria</name>
    <name type="common">Soft-shell clam</name>
    <dbReference type="NCBI Taxonomy" id="6604"/>
    <lineage>
        <taxon>Eukaryota</taxon>
        <taxon>Metazoa</taxon>
        <taxon>Spiralia</taxon>
        <taxon>Lophotrochozoa</taxon>
        <taxon>Mollusca</taxon>
        <taxon>Bivalvia</taxon>
        <taxon>Autobranchia</taxon>
        <taxon>Heteroconchia</taxon>
        <taxon>Euheterodonta</taxon>
        <taxon>Imparidentia</taxon>
        <taxon>Neoheterodontei</taxon>
        <taxon>Myida</taxon>
        <taxon>Myoidea</taxon>
        <taxon>Myidae</taxon>
        <taxon>Mya</taxon>
    </lineage>
</organism>
<evidence type="ECO:0000256" key="2">
    <source>
        <dbReference type="SAM" id="Phobius"/>
    </source>
</evidence>
<dbReference type="Pfam" id="PF05649">
    <property type="entry name" value="Peptidase_M13_N"/>
    <property type="match status" value="2"/>
</dbReference>
<keyword evidence="2" id="KW-0812">Transmembrane</keyword>
<dbReference type="PANTHER" id="PTHR11733">
    <property type="entry name" value="ZINC METALLOPROTEASE FAMILY M13 NEPRILYSIN-RELATED"/>
    <property type="match status" value="1"/>
</dbReference>
<dbReference type="InterPro" id="IPR008753">
    <property type="entry name" value="Peptidase_M13_N"/>
</dbReference>
<dbReference type="SUPFAM" id="SSF55486">
    <property type="entry name" value="Metalloproteases ('zincins'), catalytic domain"/>
    <property type="match status" value="2"/>
</dbReference>
<dbReference type="InterPro" id="IPR000718">
    <property type="entry name" value="Peptidase_M13"/>
</dbReference>
<protein>
    <submittedName>
        <fullName evidence="4">ECE1-like protein</fullName>
    </submittedName>
</protein>